<comment type="caution">
    <text evidence="3">The sequence shown here is derived from an EMBL/GenBank/DDBJ whole genome shotgun (WGS) entry which is preliminary data.</text>
</comment>
<reference evidence="3" key="1">
    <citation type="submission" date="2021-03" db="EMBL/GenBank/DDBJ databases">
        <title>Comparative genomics and phylogenomic investigation of the class Geoglossomycetes provide insights into ecological specialization and systematics.</title>
        <authorList>
            <person name="Melie T."/>
            <person name="Pirro S."/>
            <person name="Miller A.N."/>
            <person name="Quandt A."/>
        </authorList>
    </citation>
    <scope>NUCLEOTIDE SEQUENCE</scope>
    <source>
        <strain evidence="3">GBOQ0MN5Z8</strain>
    </source>
</reference>
<feature type="compositionally biased region" description="Basic residues" evidence="1">
    <location>
        <begin position="1"/>
        <end position="11"/>
    </location>
</feature>
<keyword evidence="2" id="KW-0812">Transmembrane</keyword>
<evidence type="ECO:0000313" key="4">
    <source>
        <dbReference type="Proteomes" id="UP000698800"/>
    </source>
</evidence>
<feature type="compositionally biased region" description="Basic and acidic residues" evidence="1">
    <location>
        <begin position="301"/>
        <end position="313"/>
    </location>
</feature>
<evidence type="ECO:0000256" key="2">
    <source>
        <dbReference type="SAM" id="Phobius"/>
    </source>
</evidence>
<evidence type="ECO:0000313" key="3">
    <source>
        <dbReference type="EMBL" id="KAH0544668.1"/>
    </source>
</evidence>
<evidence type="ECO:0000256" key="1">
    <source>
        <dbReference type="SAM" id="MobiDB-lite"/>
    </source>
</evidence>
<proteinExistence type="predicted"/>
<dbReference type="PANTHER" id="PTHR42088">
    <property type="entry name" value="YALI0F10131P"/>
    <property type="match status" value="1"/>
</dbReference>
<dbReference type="Proteomes" id="UP000698800">
    <property type="component" value="Unassembled WGS sequence"/>
</dbReference>
<keyword evidence="2" id="KW-0472">Membrane</keyword>
<feature type="region of interest" description="Disordered" evidence="1">
    <location>
        <begin position="530"/>
        <end position="589"/>
    </location>
</feature>
<gene>
    <name evidence="3" type="ORF">FGG08_001173</name>
</gene>
<name>A0A9P8IBY9_9PEZI</name>
<dbReference type="PANTHER" id="PTHR42088:SF1">
    <property type="entry name" value="YALI0F10131P"/>
    <property type="match status" value="1"/>
</dbReference>
<feature type="region of interest" description="Disordered" evidence="1">
    <location>
        <begin position="112"/>
        <end position="170"/>
    </location>
</feature>
<feature type="region of interest" description="Disordered" evidence="1">
    <location>
        <begin position="450"/>
        <end position="490"/>
    </location>
</feature>
<accession>A0A9P8IBY9</accession>
<keyword evidence="4" id="KW-1185">Reference proteome</keyword>
<feature type="region of interest" description="Disordered" evidence="1">
    <location>
        <begin position="716"/>
        <end position="740"/>
    </location>
</feature>
<protein>
    <submittedName>
        <fullName evidence="3">Uncharacterized protein</fullName>
    </submittedName>
</protein>
<feature type="compositionally biased region" description="Polar residues" evidence="1">
    <location>
        <begin position="201"/>
        <end position="210"/>
    </location>
</feature>
<dbReference type="EMBL" id="JAGHQL010000015">
    <property type="protein sequence ID" value="KAH0544668.1"/>
    <property type="molecule type" value="Genomic_DNA"/>
</dbReference>
<feature type="transmembrane region" description="Helical" evidence="2">
    <location>
        <begin position="78"/>
        <end position="96"/>
    </location>
</feature>
<feature type="region of interest" description="Disordered" evidence="1">
    <location>
        <begin position="184"/>
        <end position="313"/>
    </location>
</feature>
<dbReference type="OrthoDB" id="5417135at2759"/>
<feature type="region of interest" description="Disordered" evidence="1">
    <location>
        <begin position="332"/>
        <end position="417"/>
    </location>
</feature>
<sequence length="740" mass="80225">MARKRHTHRAVHIHDRAPAPEPHPFPVPVDDLIGPSTAQGAATLVQRQQNTLTAPTCSAGQTSGRCERDSSTNSSLPIALGVVIPLVGAIVVFIFLHRRHVNKLKREEINDPHKSLDFGMDPAVNPSGKRKGKDRGGPETILPDEKGHRQGRGMSMEMGMGHPYLLPPELHNSRESLHSLSRSYHGTDDRYARGTTFIPGDNSSIRSFPTSPRKFPDNSSINTGSTGGGDGTKDNMKQELLKNAGSMSLSSPPKRNASLPRNDGSNPTSAETLEPVTPIIPRKNVPIATAEGGLHPPAMAEENRDSYIDRDGGDMRRSNNYLAGFINLRASSIDTDNHPSESHTDPPSLQQTEKRVSPPVINMPPSPPRPIRKDSANAPAFQAAQDDTQLDSDSDYGDAFNVTPPSPDRPSHPPIASTAKVDVAPAPANEHTATGLEAPNFDTRRLSLSIRPLPREDPSDSPEQRANRIRSFYKEYFDDSKPGPTENGGYYEDYDPGYLEQHQGDAAAILDSETGGFVVAKAPYAEPVTRRAMTPPPRAPPRFQSRGPHRGQQSMSGFMPPGPRAYSSASGRLGPAGRRPSKPLPPPSPLRVLPTPHLLREDAFALPIEFAPPPTYKDRAVGRPESPLGGYRPYSPAVPAHLPLASSFDELAAMPSPYALRKSGTFTALDFALPPRFKNSDTASDAGSIRSNRTGVSTNQLHSIRAGAYRVSRLPTDMVGTRDDLATSLRPTWSMRPHDS</sequence>
<feature type="region of interest" description="Disordered" evidence="1">
    <location>
        <begin position="1"/>
        <end position="23"/>
    </location>
</feature>
<keyword evidence="2" id="KW-1133">Transmembrane helix</keyword>
<organism evidence="3 4">
    <name type="scientific">Glutinoglossum americanum</name>
    <dbReference type="NCBI Taxonomy" id="1670608"/>
    <lineage>
        <taxon>Eukaryota</taxon>
        <taxon>Fungi</taxon>
        <taxon>Dikarya</taxon>
        <taxon>Ascomycota</taxon>
        <taxon>Pezizomycotina</taxon>
        <taxon>Geoglossomycetes</taxon>
        <taxon>Geoglossales</taxon>
        <taxon>Geoglossaceae</taxon>
        <taxon>Glutinoglossum</taxon>
    </lineage>
</organism>
<feature type="compositionally biased region" description="Basic and acidic residues" evidence="1">
    <location>
        <begin position="453"/>
        <end position="481"/>
    </location>
</feature>
<feature type="compositionally biased region" description="Basic and acidic residues" evidence="1">
    <location>
        <begin position="335"/>
        <end position="344"/>
    </location>
</feature>
<dbReference type="AlphaFoldDB" id="A0A9P8IBY9"/>
<feature type="compositionally biased region" description="Basic and acidic residues" evidence="1">
    <location>
        <begin position="231"/>
        <end position="240"/>
    </location>
</feature>